<reference evidence="1 2" key="1">
    <citation type="submission" date="2018-03" db="EMBL/GenBank/DDBJ databases">
        <title>Complete genome sequence of Pseudomonas fluorescens sp. G7.</title>
        <authorList>
            <person name="Gao C.-H."/>
            <person name="Li Z."/>
            <person name="Cai P."/>
        </authorList>
    </citation>
    <scope>NUCLEOTIDE SEQUENCE [LARGE SCALE GENOMIC DNA]</scope>
    <source>
        <strain evidence="1 2">G7</strain>
    </source>
</reference>
<evidence type="ECO:0000313" key="1">
    <source>
        <dbReference type="EMBL" id="QJP98547.1"/>
    </source>
</evidence>
<dbReference type="EMBL" id="CP027561">
    <property type="protein sequence ID" value="QJP98547.1"/>
    <property type="molecule type" value="Genomic_DNA"/>
</dbReference>
<protein>
    <submittedName>
        <fullName evidence="1">Uncharacterized protein</fullName>
    </submittedName>
</protein>
<dbReference type="Proteomes" id="UP000501669">
    <property type="component" value="Chromosome"/>
</dbReference>
<organism evidence="1 2">
    <name type="scientific">Pseudomonas fluorescens</name>
    <dbReference type="NCBI Taxonomy" id="294"/>
    <lineage>
        <taxon>Bacteria</taxon>
        <taxon>Pseudomonadati</taxon>
        <taxon>Pseudomonadota</taxon>
        <taxon>Gammaproteobacteria</taxon>
        <taxon>Pseudomonadales</taxon>
        <taxon>Pseudomonadaceae</taxon>
        <taxon>Pseudomonas</taxon>
    </lineage>
</organism>
<evidence type="ECO:0000313" key="2">
    <source>
        <dbReference type="Proteomes" id="UP000501669"/>
    </source>
</evidence>
<proteinExistence type="predicted"/>
<dbReference type="AlphaFoldDB" id="A0A7Z3H2N6"/>
<accession>A0A7Z3H2N6</accession>
<gene>
    <name evidence="1" type="ORF">C6Y56_12980</name>
</gene>
<sequence>MHPLMQQRVDVLRVLMIRTQAARETFARLAGLVMPEKKVRFQVRVVGKAFHVVNLSTGKTAAFRWTYKAALDMAIQFEEKANRPAGGQQ</sequence>
<name>A0A7Z3H2N6_PSEFL</name>